<keyword evidence="3" id="KW-1185">Reference proteome</keyword>
<feature type="signal peptide" evidence="1">
    <location>
        <begin position="1"/>
        <end position="23"/>
    </location>
</feature>
<evidence type="ECO:0000313" key="2">
    <source>
        <dbReference type="EMBL" id="GFS02222.1"/>
    </source>
</evidence>
<evidence type="ECO:0000256" key="1">
    <source>
        <dbReference type="SAM" id="SignalP"/>
    </source>
</evidence>
<dbReference type="InterPro" id="IPR021381">
    <property type="entry name" value="DUF3011"/>
</dbReference>
<accession>A0AAV4HWC2</accession>
<reference evidence="2 3" key="1">
    <citation type="journal article" date="2021" name="Elife">
        <title>Chloroplast acquisition without the gene transfer in kleptoplastic sea slugs, Plakobranchus ocellatus.</title>
        <authorList>
            <person name="Maeda T."/>
            <person name="Takahashi S."/>
            <person name="Yoshida T."/>
            <person name="Shimamura S."/>
            <person name="Takaki Y."/>
            <person name="Nagai Y."/>
            <person name="Toyoda A."/>
            <person name="Suzuki Y."/>
            <person name="Arimoto A."/>
            <person name="Ishii H."/>
            <person name="Satoh N."/>
            <person name="Nishiyama T."/>
            <person name="Hasebe M."/>
            <person name="Maruyama T."/>
            <person name="Minagawa J."/>
            <person name="Obokata J."/>
            <person name="Shigenobu S."/>
        </authorList>
    </citation>
    <scope>NUCLEOTIDE SEQUENCE [LARGE SCALE GENOMIC DNA]</scope>
</reference>
<dbReference type="EMBL" id="BMAT01005907">
    <property type="protein sequence ID" value="GFS02222.1"/>
    <property type="molecule type" value="Genomic_DNA"/>
</dbReference>
<name>A0AAV4HWC2_9GAST</name>
<dbReference type="AlphaFoldDB" id="A0AAV4HWC2"/>
<gene>
    <name evidence="2" type="ORF">ElyMa_002859000</name>
</gene>
<proteinExistence type="predicted"/>
<comment type="caution">
    <text evidence="2">The sequence shown here is derived from an EMBL/GenBank/DDBJ whole genome shotgun (WGS) entry which is preliminary data.</text>
</comment>
<organism evidence="2 3">
    <name type="scientific">Elysia marginata</name>
    <dbReference type="NCBI Taxonomy" id="1093978"/>
    <lineage>
        <taxon>Eukaryota</taxon>
        <taxon>Metazoa</taxon>
        <taxon>Spiralia</taxon>
        <taxon>Lophotrochozoa</taxon>
        <taxon>Mollusca</taxon>
        <taxon>Gastropoda</taxon>
        <taxon>Heterobranchia</taxon>
        <taxon>Euthyneura</taxon>
        <taxon>Panpulmonata</taxon>
        <taxon>Sacoglossa</taxon>
        <taxon>Placobranchoidea</taxon>
        <taxon>Plakobranchidae</taxon>
        <taxon>Elysia</taxon>
    </lineage>
</organism>
<protein>
    <submittedName>
        <fullName evidence="2">D-galacturonic acid binding lectin</fullName>
    </submittedName>
</protein>
<keyword evidence="1" id="KW-0732">Signal</keyword>
<sequence length="160" mass="17458">MAKFSRFSLLILVLAFVSSIAEAAQNCRRMTLNSNGYRYRRQTVSGAAVVNSMTLQNQYSNSPCVSGVSYGSYGADVWVNSGCRARFNICYTTGNSREVTCSSSNYAPATCHVHSNIRSVAVKTHRSNSPCVQDFSFRVVGSSLQVQNGCRATFVVGYCD</sequence>
<evidence type="ECO:0000313" key="3">
    <source>
        <dbReference type="Proteomes" id="UP000762676"/>
    </source>
</evidence>
<feature type="chain" id="PRO_5043618567" evidence="1">
    <location>
        <begin position="24"/>
        <end position="160"/>
    </location>
</feature>
<dbReference type="Pfam" id="PF11218">
    <property type="entry name" value="DUF3011"/>
    <property type="match status" value="2"/>
</dbReference>
<dbReference type="Proteomes" id="UP000762676">
    <property type="component" value="Unassembled WGS sequence"/>
</dbReference>